<organism evidence="3 4">
    <name type="scientific">Hymenobacter telluris</name>
    <dbReference type="NCBI Taxonomy" id="2816474"/>
    <lineage>
        <taxon>Bacteria</taxon>
        <taxon>Pseudomonadati</taxon>
        <taxon>Bacteroidota</taxon>
        <taxon>Cytophagia</taxon>
        <taxon>Cytophagales</taxon>
        <taxon>Hymenobacteraceae</taxon>
        <taxon>Hymenobacter</taxon>
    </lineage>
</organism>
<dbReference type="EMBL" id="JAFLQZ010000005">
    <property type="protein sequence ID" value="MBO0358433.1"/>
    <property type="molecule type" value="Genomic_DNA"/>
</dbReference>
<proteinExistence type="inferred from homology"/>
<gene>
    <name evidence="3" type="ORF">J0X19_10795</name>
</gene>
<name>A0A939EYW1_9BACT</name>
<accession>A0A939EYW1</accession>
<evidence type="ECO:0000256" key="1">
    <source>
        <dbReference type="ARBA" id="ARBA00005254"/>
    </source>
</evidence>
<dbReference type="GO" id="GO:0003824">
    <property type="term" value="F:catalytic activity"/>
    <property type="evidence" value="ECO:0007669"/>
    <property type="project" value="InterPro"/>
</dbReference>
<dbReference type="RefSeq" id="WP_206984363.1">
    <property type="nucleotide sequence ID" value="NZ_JAFLQZ010000005.1"/>
</dbReference>
<reference evidence="3" key="1">
    <citation type="submission" date="2021-03" db="EMBL/GenBank/DDBJ databases">
        <authorList>
            <person name="Kim M.K."/>
        </authorList>
    </citation>
    <scope>NUCLEOTIDE SEQUENCE</scope>
    <source>
        <strain evidence="3">BT186</strain>
    </source>
</reference>
<evidence type="ECO:0000313" key="4">
    <source>
        <dbReference type="Proteomes" id="UP000664144"/>
    </source>
</evidence>
<protein>
    <submittedName>
        <fullName evidence="3">Enoyl-CoA hydratase/isomerase family protein</fullName>
    </submittedName>
</protein>
<evidence type="ECO:0000313" key="3">
    <source>
        <dbReference type="EMBL" id="MBO0358433.1"/>
    </source>
</evidence>
<dbReference type="PROSITE" id="PS00166">
    <property type="entry name" value="ENOYL_COA_HYDRATASE"/>
    <property type="match status" value="1"/>
</dbReference>
<dbReference type="InterPro" id="IPR014748">
    <property type="entry name" value="Enoyl-CoA_hydra_C"/>
</dbReference>
<dbReference type="InterPro" id="IPR001753">
    <property type="entry name" value="Enoyl-CoA_hydra/iso"/>
</dbReference>
<dbReference type="PANTHER" id="PTHR43459:SF1">
    <property type="entry name" value="EG:BACN32G11.4 PROTEIN"/>
    <property type="match status" value="1"/>
</dbReference>
<comment type="similarity">
    <text evidence="1 2">Belongs to the enoyl-CoA hydratase/isomerase family.</text>
</comment>
<dbReference type="AlphaFoldDB" id="A0A939EYW1"/>
<dbReference type="PANTHER" id="PTHR43459">
    <property type="entry name" value="ENOYL-COA HYDRATASE"/>
    <property type="match status" value="1"/>
</dbReference>
<sequence>MPENDSLLFSLDAGVATLCFNRPQVFNSVNKEVALAMQQHLRDCQQNPEVRAVLLTGTGKAFCAGQDLAEITGPNSPEVAEIVEKHYNPIVQLIRDLDKPVVAAVNGVAAGAGANLALACDVVVAKESASFIQAFSKIGLIPDSGGTYFLPRLIGMQRASALMLTGDKVSAAEAAQMGMIYKAFPDESFEQEVAALVRKLAAMPTKGLAYTKQLLNGTFGNDLAQQLRNEADYQLRAGHTTDYREGVSAFLEKRQPTFIGA</sequence>
<comment type="caution">
    <text evidence="3">The sequence shown here is derived from an EMBL/GenBank/DDBJ whole genome shotgun (WGS) entry which is preliminary data.</text>
</comment>
<dbReference type="InterPro" id="IPR018376">
    <property type="entry name" value="Enoyl-CoA_hyd/isom_CS"/>
</dbReference>
<dbReference type="Gene3D" id="3.90.226.10">
    <property type="entry name" value="2-enoyl-CoA Hydratase, Chain A, domain 1"/>
    <property type="match status" value="1"/>
</dbReference>
<dbReference type="CDD" id="cd06558">
    <property type="entry name" value="crotonase-like"/>
    <property type="match status" value="1"/>
</dbReference>
<dbReference type="Pfam" id="PF00378">
    <property type="entry name" value="ECH_1"/>
    <property type="match status" value="1"/>
</dbReference>
<dbReference type="Gene3D" id="1.10.12.10">
    <property type="entry name" value="Lyase 2-enoyl-coa Hydratase, Chain A, domain 2"/>
    <property type="match status" value="1"/>
</dbReference>
<dbReference type="SUPFAM" id="SSF52096">
    <property type="entry name" value="ClpP/crotonase"/>
    <property type="match status" value="1"/>
</dbReference>
<dbReference type="Proteomes" id="UP000664144">
    <property type="component" value="Unassembled WGS sequence"/>
</dbReference>
<dbReference type="InterPro" id="IPR029045">
    <property type="entry name" value="ClpP/crotonase-like_dom_sf"/>
</dbReference>
<evidence type="ECO:0000256" key="2">
    <source>
        <dbReference type="RuleBase" id="RU003707"/>
    </source>
</evidence>
<keyword evidence="4" id="KW-1185">Reference proteome</keyword>